<evidence type="ECO:0000313" key="2">
    <source>
        <dbReference type="Proteomes" id="UP000000268"/>
    </source>
</evidence>
<reference evidence="1 2" key="1">
    <citation type="journal article" date="2008" name="Proc. Natl. Acad. Sci. U.S.A.">
        <title>Niche adaptation and genome expansion in the chlorophyll d-producing cyanobacterium Acaryochloris marina.</title>
        <authorList>
            <person name="Swingley W.D."/>
            <person name="Chen M."/>
            <person name="Cheung P.C."/>
            <person name="Conrad A.L."/>
            <person name="Dejesa L.C."/>
            <person name="Hao J."/>
            <person name="Honchak B.M."/>
            <person name="Karbach L.E."/>
            <person name="Kurdoglu A."/>
            <person name="Lahiri S."/>
            <person name="Mastrian S.D."/>
            <person name="Miyashita H."/>
            <person name="Page L."/>
            <person name="Ramakrishna P."/>
            <person name="Satoh S."/>
            <person name="Sattley W.M."/>
            <person name="Shimada Y."/>
            <person name="Taylor H.L."/>
            <person name="Tomo T."/>
            <person name="Tsuchiya T."/>
            <person name="Wang Z.T."/>
            <person name="Raymond J."/>
            <person name="Mimuro M."/>
            <person name="Blankenship R.E."/>
            <person name="Touchman J.W."/>
        </authorList>
    </citation>
    <scope>NUCLEOTIDE SEQUENCE [LARGE SCALE GENOMIC DNA]</scope>
    <source>
        <strain evidence="2">MBIC 11017</strain>
    </source>
</reference>
<name>B0CB82_ACAM1</name>
<dbReference type="RefSeq" id="WP_012162238.1">
    <property type="nucleotide sequence ID" value="NC_009925.1"/>
</dbReference>
<dbReference type="AlphaFoldDB" id="B0CB82"/>
<dbReference type="KEGG" id="amr:AM1_1700"/>
<evidence type="ECO:0000313" key="1">
    <source>
        <dbReference type="EMBL" id="ABW26721.1"/>
    </source>
</evidence>
<sequence length="153" mass="16561">MFSCDANSGKSPPTFQSVPILGKLSVGKTLPSYAGSSESGQQAGNTPKDRKYLIHLLHTDLPPLCVNEECGAFGSIANIKGADLYGGSDLKLADQVFGIFPTDYKSFQQQSQNYGVLIISDQQAKIRAIYQHVYLPDVETILQDSEAIFAQAD</sequence>
<dbReference type="Proteomes" id="UP000000268">
    <property type="component" value="Chromosome"/>
</dbReference>
<accession>B0CB82</accession>
<organism evidence="1 2">
    <name type="scientific">Acaryochloris marina (strain MBIC 11017)</name>
    <dbReference type="NCBI Taxonomy" id="329726"/>
    <lineage>
        <taxon>Bacteria</taxon>
        <taxon>Bacillati</taxon>
        <taxon>Cyanobacteriota</taxon>
        <taxon>Cyanophyceae</taxon>
        <taxon>Acaryochloridales</taxon>
        <taxon>Acaryochloridaceae</taxon>
        <taxon>Acaryochloris</taxon>
    </lineage>
</organism>
<protein>
    <submittedName>
        <fullName evidence="1">Uncharacterized protein</fullName>
    </submittedName>
</protein>
<dbReference type="HOGENOM" id="CLU_1709243_0_0_3"/>
<gene>
    <name evidence="1" type="ordered locus">AM1_1700</name>
</gene>
<proteinExistence type="predicted"/>
<dbReference type="EMBL" id="CP000828">
    <property type="protein sequence ID" value="ABW26721.1"/>
    <property type="molecule type" value="Genomic_DNA"/>
</dbReference>
<keyword evidence="2" id="KW-1185">Reference proteome</keyword>
<dbReference type="OrthoDB" id="9823614at2"/>
<dbReference type="STRING" id="329726.AM1_1700"/>